<keyword evidence="1" id="KW-0812">Transmembrane</keyword>
<evidence type="ECO:0000313" key="3">
    <source>
        <dbReference type="WBParaSite" id="nRc.2.0.1.t00136-RA"/>
    </source>
</evidence>
<dbReference type="WBParaSite" id="nRc.2.0.1.t00136-RA">
    <property type="protein sequence ID" value="nRc.2.0.1.t00136-RA"/>
    <property type="gene ID" value="nRc.2.0.1.g00136"/>
</dbReference>
<dbReference type="Proteomes" id="UP000887565">
    <property type="component" value="Unplaced"/>
</dbReference>
<organism evidence="2 3">
    <name type="scientific">Romanomermis culicivorax</name>
    <name type="common">Nematode worm</name>
    <dbReference type="NCBI Taxonomy" id="13658"/>
    <lineage>
        <taxon>Eukaryota</taxon>
        <taxon>Metazoa</taxon>
        <taxon>Ecdysozoa</taxon>
        <taxon>Nematoda</taxon>
        <taxon>Enoplea</taxon>
        <taxon>Dorylaimia</taxon>
        <taxon>Mermithida</taxon>
        <taxon>Mermithoidea</taxon>
        <taxon>Mermithidae</taxon>
        <taxon>Romanomermis</taxon>
    </lineage>
</organism>
<proteinExistence type="predicted"/>
<protein>
    <submittedName>
        <fullName evidence="3">ATP synthase F0 subunit 8</fullName>
    </submittedName>
</protein>
<keyword evidence="1" id="KW-1133">Transmembrane helix</keyword>
<reference evidence="3" key="1">
    <citation type="submission" date="2022-11" db="UniProtKB">
        <authorList>
            <consortium name="WormBaseParasite"/>
        </authorList>
    </citation>
    <scope>IDENTIFICATION</scope>
</reference>
<dbReference type="AlphaFoldDB" id="A0A915HEV6"/>
<feature type="transmembrane region" description="Helical" evidence="1">
    <location>
        <begin position="45"/>
        <end position="65"/>
    </location>
</feature>
<evidence type="ECO:0000313" key="2">
    <source>
        <dbReference type="Proteomes" id="UP000887565"/>
    </source>
</evidence>
<sequence>MLFFGASPPMSLFIIFLLLLFLASPIVFPIQVGPLHASFILKDLNFSFMIFQKFLFMLFSWACFIRNYEYEFHYISKNLKFLNSKAKKETS</sequence>
<accession>A0A915HEV6</accession>
<keyword evidence="2" id="KW-1185">Reference proteome</keyword>
<name>A0A915HEV6_ROMCU</name>
<keyword evidence="1" id="KW-0472">Membrane</keyword>
<evidence type="ECO:0000256" key="1">
    <source>
        <dbReference type="SAM" id="Phobius"/>
    </source>
</evidence>